<dbReference type="AlphaFoldDB" id="A0AAV2MZX6"/>
<protein>
    <submittedName>
        <fullName evidence="2">Uncharacterized protein</fullName>
    </submittedName>
</protein>
<dbReference type="EMBL" id="CAXIPU020000963">
    <property type="protein sequence ID" value="CAL1672805.1"/>
    <property type="molecule type" value="Genomic_DNA"/>
</dbReference>
<comment type="caution">
    <text evidence="2">The sequence shown here is derived from an EMBL/GenBank/DDBJ whole genome shotgun (WGS) entry which is preliminary data.</text>
</comment>
<feature type="region of interest" description="Disordered" evidence="1">
    <location>
        <begin position="119"/>
        <end position="145"/>
    </location>
</feature>
<keyword evidence="3" id="KW-1185">Reference proteome</keyword>
<feature type="compositionally biased region" description="Basic and acidic residues" evidence="1">
    <location>
        <begin position="10"/>
        <end position="19"/>
    </location>
</feature>
<evidence type="ECO:0000313" key="3">
    <source>
        <dbReference type="Proteomes" id="UP001497644"/>
    </source>
</evidence>
<dbReference type="Proteomes" id="UP001497644">
    <property type="component" value="Unassembled WGS sequence"/>
</dbReference>
<name>A0AAV2MZX6_9HYME</name>
<evidence type="ECO:0000313" key="2">
    <source>
        <dbReference type="EMBL" id="CAL1672805.1"/>
    </source>
</evidence>
<feature type="compositionally biased region" description="Low complexity" evidence="1">
    <location>
        <begin position="22"/>
        <end position="31"/>
    </location>
</feature>
<sequence length="145" mass="16382">MSGQRRKGGGRREERRKDAFTSSSSSSSSSSDHPRWNKYFYTKKSEEKVRQAQAALRKITSQAEDAMRCVQGLRLQIEQQTLHDPPQMLADLNSALERAERNLVGILCKQTGAEQRLQQVKHEQGLESPLESPDELFASDSSISF</sequence>
<evidence type="ECO:0000256" key="1">
    <source>
        <dbReference type="SAM" id="MobiDB-lite"/>
    </source>
</evidence>
<reference evidence="2" key="1">
    <citation type="submission" date="2024-04" db="EMBL/GenBank/DDBJ databases">
        <authorList>
            <consortium name="Molecular Ecology Group"/>
        </authorList>
    </citation>
    <scope>NUCLEOTIDE SEQUENCE</scope>
</reference>
<proteinExistence type="predicted"/>
<gene>
    <name evidence="2" type="ORF">LPLAT_LOCUS11767</name>
</gene>
<organism evidence="2 3">
    <name type="scientific">Lasius platythorax</name>
    <dbReference type="NCBI Taxonomy" id="488582"/>
    <lineage>
        <taxon>Eukaryota</taxon>
        <taxon>Metazoa</taxon>
        <taxon>Ecdysozoa</taxon>
        <taxon>Arthropoda</taxon>
        <taxon>Hexapoda</taxon>
        <taxon>Insecta</taxon>
        <taxon>Pterygota</taxon>
        <taxon>Neoptera</taxon>
        <taxon>Endopterygota</taxon>
        <taxon>Hymenoptera</taxon>
        <taxon>Apocrita</taxon>
        <taxon>Aculeata</taxon>
        <taxon>Formicoidea</taxon>
        <taxon>Formicidae</taxon>
        <taxon>Formicinae</taxon>
        <taxon>Lasius</taxon>
        <taxon>Lasius</taxon>
    </lineage>
</organism>
<accession>A0AAV2MZX6</accession>
<feature type="region of interest" description="Disordered" evidence="1">
    <location>
        <begin position="1"/>
        <end position="37"/>
    </location>
</feature>